<accession>A0A3P7QTP8</accession>
<name>A0A3P7QTP8_9BILA</name>
<dbReference type="EMBL" id="UYRT01087746">
    <property type="protein sequence ID" value="VDN32919.1"/>
    <property type="molecule type" value="Genomic_DNA"/>
</dbReference>
<dbReference type="Gene3D" id="2.130.10.10">
    <property type="entry name" value="YVTN repeat-like/Quinoprotein amine dehydrogenase"/>
    <property type="match status" value="1"/>
</dbReference>
<gene>
    <name evidence="2" type="ORF">GPUH_LOCUS19001</name>
</gene>
<evidence type="ECO:0000313" key="3">
    <source>
        <dbReference type="Proteomes" id="UP000271098"/>
    </source>
</evidence>
<dbReference type="PROSITE" id="PS50082">
    <property type="entry name" value="WD_REPEATS_2"/>
    <property type="match status" value="1"/>
</dbReference>
<protein>
    <submittedName>
        <fullName evidence="2">Uncharacterized protein</fullName>
    </submittedName>
</protein>
<organism evidence="2 3">
    <name type="scientific">Gongylonema pulchrum</name>
    <dbReference type="NCBI Taxonomy" id="637853"/>
    <lineage>
        <taxon>Eukaryota</taxon>
        <taxon>Metazoa</taxon>
        <taxon>Ecdysozoa</taxon>
        <taxon>Nematoda</taxon>
        <taxon>Chromadorea</taxon>
        <taxon>Rhabditida</taxon>
        <taxon>Spirurina</taxon>
        <taxon>Spiruromorpha</taxon>
        <taxon>Spiruroidea</taxon>
        <taxon>Gongylonematidae</taxon>
        <taxon>Gongylonema</taxon>
    </lineage>
</organism>
<sequence>MATSGADKTIKIWSTCDGRIEKTITGHKLGISDISWRSYEPYHQQEGGK</sequence>
<dbReference type="OrthoDB" id="674604at2759"/>
<proteinExistence type="predicted"/>
<dbReference type="InterPro" id="IPR036322">
    <property type="entry name" value="WD40_repeat_dom_sf"/>
</dbReference>
<dbReference type="AlphaFoldDB" id="A0A3P7QTP8"/>
<keyword evidence="3" id="KW-1185">Reference proteome</keyword>
<dbReference type="InterPro" id="IPR015943">
    <property type="entry name" value="WD40/YVTN_repeat-like_dom_sf"/>
</dbReference>
<dbReference type="InterPro" id="IPR001680">
    <property type="entry name" value="WD40_rpt"/>
</dbReference>
<feature type="repeat" description="WD" evidence="1">
    <location>
        <begin position="1"/>
        <end position="23"/>
    </location>
</feature>
<reference evidence="2 3" key="1">
    <citation type="submission" date="2018-11" db="EMBL/GenBank/DDBJ databases">
        <authorList>
            <consortium name="Pathogen Informatics"/>
        </authorList>
    </citation>
    <scope>NUCLEOTIDE SEQUENCE [LARGE SCALE GENOMIC DNA]</scope>
</reference>
<keyword evidence="1" id="KW-0853">WD repeat</keyword>
<dbReference type="SUPFAM" id="SSF50978">
    <property type="entry name" value="WD40 repeat-like"/>
    <property type="match status" value="1"/>
</dbReference>
<evidence type="ECO:0000313" key="2">
    <source>
        <dbReference type="EMBL" id="VDN32919.1"/>
    </source>
</evidence>
<evidence type="ECO:0000256" key="1">
    <source>
        <dbReference type="PROSITE-ProRule" id="PRU00221"/>
    </source>
</evidence>
<dbReference type="Proteomes" id="UP000271098">
    <property type="component" value="Unassembled WGS sequence"/>
</dbReference>